<reference evidence="2 3" key="1">
    <citation type="journal article" date="2014" name="Genome Announc.">
        <title>Draft Genome Sequence of the Carrageenan-Degrading Bacterium Cellulophaga sp. Strain KL-A, Isolated from Decaying Marine Algae.</title>
        <authorList>
            <person name="Shan D."/>
            <person name="Ying J."/>
            <person name="Li X."/>
            <person name="Gao Z."/>
            <person name="Wei G."/>
            <person name="Shao Z."/>
        </authorList>
    </citation>
    <scope>NUCLEOTIDE SEQUENCE [LARGE SCALE GENOMIC DNA]</scope>
    <source>
        <strain evidence="2 3">KL-A</strain>
    </source>
</reference>
<dbReference type="InterPro" id="IPR006076">
    <property type="entry name" value="FAD-dep_OxRdtase"/>
</dbReference>
<dbReference type="SUPFAM" id="SSF51971">
    <property type="entry name" value="Nucleotide-binding domain"/>
    <property type="match status" value="1"/>
</dbReference>
<gene>
    <name evidence="2" type="ORF">KLA_12252</name>
</gene>
<keyword evidence="3" id="KW-1185">Reference proteome</keyword>
<dbReference type="Pfam" id="PF01266">
    <property type="entry name" value="DAO"/>
    <property type="match status" value="1"/>
</dbReference>
<dbReference type="Gene3D" id="3.50.50.60">
    <property type="entry name" value="FAD/NAD(P)-binding domain"/>
    <property type="match status" value="1"/>
</dbReference>
<dbReference type="EMBL" id="ARZX01000016">
    <property type="protein sequence ID" value="EWH12924.1"/>
    <property type="molecule type" value="Genomic_DNA"/>
</dbReference>
<evidence type="ECO:0000313" key="2">
    <source>
        <dbReference type="EMBL" id="EWH12924.1"/>
    </source>
</evidence>
<sequence>MVNYVIVGLGLAGISFCETLEQNNKTFKVIADSSQTSSVVAGGLYNPVILKRFTLAWNAKHQLDIALPFYKTLEKKLQVQLDYKIPVLRRFVSVEEQNMWFEAMDKPSLSYFLSPKIIQNKNANIDANFGYGEVLHTGRIDTKELLSTYKNYLISKNALLQETFNFNALTIEDDCINYKGIKAEKIIFATGFGLKNNPYFNYLPLNGTKGELLTIKAPDLKEERVIKSSVFIIPMGNNLYRIGATYNRDDKTNNTSQAAKEELLTKLHTFLKCNYEVVDHKAGVRPTVADRKPLVGEHPKHKNIFVLNGFGSRGVMAGPYAAQQLYNFIENNKPLAAEIDCKRFVKRYLTSVS</sequence>
<dbReference type="InterPro" id="IPR036188">
    <property type="entry name" value="FAD/NAD-bd_sf"/>
</dbReference>
<name>A0ABN0RMC1_9FLAO</name>
<dbReference type="PANTHER" id="PTHR13847">
    <property type="entry name" value="SARCOSINE DEHYDROGENASE-RELATED"/>
    <property type="match status" value="1"/>
</dbReference>
<comment type="caution">
    <text evidence="2">The sequence shown here is derived from an EMBL/GenBank/DDBJ whole genome shotgun (WGS) entry which is preliminary data.</text>
</comment>
<dbReference type="SUPFAM" id="SSF54373">
    <property type="entry name" value="FAD-linked reductases, C-terminal domain"/>
    <property type="match status" value="1"/>
</dbReference>
<dbReference type="RefSeq" id="WP_034646188.1">
    <property type="nucleotide sequence ID" value="NZ_ARZX01000016.1"/>
</dbReference>
<dbReference type="Proteomes" id="UP000019275">
    <property type="component" value="Unassembled WGS sequence"/>
</dbReference>
<organism evidence="2 3">
    <name type="scientific">Cellulophaga geojensis KL-A</name>
    <dbReference type="NCBI Taxonomy" id="1328323"/>
    <lineage>
        <taxon>Bacteria</taxon>
        <taxon>Pseudomonadati</taxon>
        <taxon>Bacteroidota</taxon>
        <taxon>Flavobacteriia</taxon>
        <taxon>Flavobacteriales</taxon>
        <taxon>Flavobacteriaceae</taxon>
        <taxon>Cellulophaga</taxon>
    </lineage>
</organism>
<feature type="domain" description="FAD dependent oxidoreductase" evidence="1">
    <location>
        <begin position="4"/>
        <end position="324"/>
    </location>
</feature>
<accession>A0ABN0RMC1</accession>
<protein>
    <submittedName>
        <fullName evidence="2">FAD dependent oxidoreductase</fullName>
    </submittedName>
</protein>
<proteinExistence type="predicted"/>
<dbReference type="Gene3D" id="3.30.9.10">
    <property type="entry name" value="D-Amino Acid Oxidase, subunit A, domain 2"/>
    <property type="match status" value="1"/>
</dbReference>
<evidence type="ECO:0000313" key="3">
    <source>
        <dbReference type="Proteomes" id="UP000019275"/>
    </source>
</evidence>
<evidence type="ECO:0000259" key="1">
    <source>
        <dbReference type="Pfam" id="PF01266"/>
    </source>
</evidence>